<dbReference type="KEGG" id="mik:FOE78_13560"/>
<organism evidence="7 8">
    <name type="scientific">Microlunatus elymi</name>
    <dbReference type="NCBI Taxonomy" id="2596828"/>
    <lineage>
        <taxon>Bacteria</taxon>
        <taxon>Bacillati</taxon>
        <taxon>Actinomycetota</taxon>
        <taxon>Actinomycetes</taxon>
        <taxon>Propionibacteriales</taxon>
        <taxon>Propionibacteriaceae</taxon>
        <taxon>Microlunatus</taxon>
    </lineage>
</organism>
<keyword evidence="3 5" id="KW-1133">Transmembrane helix</keyword>
<evidence type="ECO:0000313" key="8">
    <source>
        <dbReference type="Proteomes" id="UP000319263"/>
    </source>
</evidence>
<dbReference type="AlphaFoldDB" id="A0A516Q039"/>
<dbReference type="GO" id="GO:0016020">
    <property type="term" value="C:membrane"/>
    <property type="evidence" value="ECO:0007669"/>
    <property type="project" value="UniProtKB-SubCell"/>
</dbReference>
<feature type="domain" description="TM7S3/TM198-like" evidence="6">
    <location>
        <begin position="3"/>
        <end position="177"/>
    </location>
</feature>
<evidence type="ECO:0000256" key="3">
    <source>
        <dbReference type="ARBA" id="ARBA00022989"/>
    </source>
</evidence>
<accession>A0A516Q039</accession>
<evidence type="ECO:0000256" key="4">
    <source>
        <dbReference type="ARBA" id="ARBA00023136"/>
    </source>
</evidence>
<keyword evidence="2 5" id="KW-0812">Transmembrane</keyword>
<gene>
    <name evidence="7" type="ORF">FOE78_13560</name>
</gene>
<dbReference type="OrthoDB" id="3574110at2"/>
<sequence length="191" mass="19923">MSGIVLLVIGLALCFFGVVSIRLGIALAGFGAAWLLADALGASSTWTVVVACAGAAAALICTMLMTHFLFFIGGVCAGAIIGAKAFVLFNGPGSGWLLAVIVVPIAGLIGGFLANHWRRRFLRWATAFAGAALVLSGLGRIGPDFFRNLWRPESALGAIILAVGWIVLTVIGHGVQYQTSRRKNQKAAVKE</sequence>
<keyword evidence="4 5" id="KW-0472">Membrane</keyword>
<feature type="transmembrane region" description="Helical" evidence="5">
    <location>
        <begin position="44"/>
        <end position="61"/>
    </location>
</feature>
<dbReference type="InterPro" id="IPR025256">
    <property type="entry name" value="TM7S3/TM198-like_dom"/>
</dbReference>
<evidence type="ECO:0000313" key="7">
    <source>
        <dbReference type="EMBL" id="QDP96796.1"/>
    </source>
</evidence>
<dbReference type="Proteomes" id="UP000319263">
    <property type="component" value="Chromosome"/>
</dbReference>
<name>A0A516Q039_9ACTN</name>
<protein>
    <submittedName>
        <fullName evidence="7">DUF4203 domain-containing protein</fullName>
    </submittedName>
</protein>
<dbReference type="EMBL" id="CP041692">
    <property type="protein sequence ID" value="QDP96796.1"/>
    <property type="molecule type" value="Genomic_DNA"/>
</dbReference>
<feature type="transmembrane region" description="Helical" evidence="5">
    <location>
        <begin position="95"/>
        <end position="114"/>
    </location>
</feature>
<dbReference type="Pfam" id="PF13886">
    <property type="entry name" value="TM7S3_TM198"/>
    <property type="match status" value="1"/>
</dbReference>
<keyword evidence="8" id="KW-1185">Reference proteome</keyword>
<evidence type="ECO:0000259" key="6">
    <source>
        <dbReference type="Pfam" id="PF13886"/>
    </source>
</evidence>
<evidence type="ECO:0000256" key="5">
    <source>
        <dbReference type="SAM" id="Phobius"/>
    </source>
</evidence>
<feature type="transmembrane region" description="Helical" evidence="5">
    <location>
        <begin position="68"/>
        <end position="89"/>
    </location>
</feature>
<evidence type="ECO:0000256" key="1">
    <source>
        <dbReference type="ARBA" id="ARBA00004141"/>
    </source>
</evidence>
<evidence type="ECO:0000256" key="2">
    <source>
        <dbReference type="ARBA" id="ARBA00022692"/>
    </source>
</evidence>
<proteinExistence type="predicted"/>
<comment type="subcellular location">
    <subcellularLocation>
        <location evidence="1">Membrane</location>
        <topology evidence="1">Multi-pass membrane protein</topology>
    </subcellularLocation>
</comment>
<reference evidence="7 8" key="1">
    <citation type="submission" date="2019-07" db="EMBL/GenBank/DDBJ databases">
        <title>Microlunatus dokdonensis sp. nov. isolated from the rhizospheric soil of the wild plant Elymus tsukushiensis.</title>
        <authorList>
            <person name="Ghim S.-Y."/>
            <person name="Hwang Y.-J."/>
            <person name="Son J.-S."/>
            <person name="Shin J.-H."/>
        </authorList>
    </citation>
    <scope>NUCLEOTIDE SEQUENCE [LARGE SCALE GENOMIC DNA]</scope>
    <source>
        <strain evidence="7 8">KUDC0627</strain>
    </source>
</reference>
<dbReference type="RefSeq" id="WP_143986758.1">
    <property type="nucleotide sequence ID" value="NZ_CP041692.1"/>
</dbReference>
<feature type="transmembrane region" description="Helical" evidence="5">
    <location>
        <begin position="154"/>
        <end position="175"/>
    </location>
</feature>
<feature type="transmembrane region" description="Helical" evidence="5">
    <location>
        <begin position="121"/>
        <end position="142"/>
    </location>
</feature>